<sequence length="178" mass="20322">MALKPTIYKFTINLSDTNRHHYDTLNLTVAQHPSENPQRMMARVMAYCLNAQESLLFTKGLSEPDVPDIWQRTLDDQLELWIDVGEPAVERIKKASRLAKQVKVYSFNAKSDVWWDQSRAKLAALPVSVFRFDARAISQLAELVQRTMTFSVTISGDSAYVATEAGEVEVEWLCLQER</sequence>
<protein>
    <recommendedName>
        <fullName evidence="3">YaeQ family protein</fullName>
    </recommendedName>
</protein>
<dbReference type="InterPro" id="IPR011335">
    <property type="entry name" value="Restrct_endonuc-II-like"/>
</dbReference>
<dbReference type="Pfam" id="PF07152">
    <property type="entry name" value="YaeQ"/>
    <property type="match status" value="1"/>
</dbReference>
<gene>
    <name evidence="1" type="ORF">AAY24_11030</name>
</gene>
<dbReference type="SUPFAM" id="SSF52980">
    <property type="entry name" value="Restriction endonuclease-like"/>
    <property type="match status" value="1"/>
</dbReference>
<evidence type="ECO:0008006" key="3">
    <source>
        <dbReference type="Google" id="ProtNLM"/>
    </source>
</evidence>
<proteinExistence type="predicted"/>
<reference evidence="1 2" key="1">
    <citation type="journal article" date="2015" name="Genome Announc.">
        <title>Complete Genome Sequence of Sedimenticola thiotaurini Strain SIP-G1, a Polyphosphate- and Polyhydroxyalkanoate-Accumulating Sulfur-Oxidizing Gammaproteobacterium Isolated from Salt Marsh Sediments.</title>
        <authorList>
            <person name="Flood B.E."/>
            <person name="Jones D.S."/>
            <person name="Bailey J.V."/>
        </authorList>
    </citation>
    <scope>NUCLEOTIDE SEQUENCE [LARGE SCALE GENOMIC DNA]</scope>
    <source>
        <strain evidence="1 2">SIP-G1</strain>
    </source>
</reference>
<evidence type="ECO:0000313" key="1">
    <source>
        <dbReference type="EMBL" id="AKH20791.1"/>
    </source>
</evidence>
<dbReference type="EMBL" id="CP011412">
    <property type="protein sequence ID" value="AKH20791.1"/>
    <property type="molecule type" value="Genomic_DNA"/>
</dbReference>
<organism evidence="1 2">
    <name type="scientific">Sedimenticola thiotaurini</name>
    <dbReference type="NCBI Taxonomy" id="1543721"/>
    <lineage>
        <taxon>Bacteria</taxon>
        <taxon>Pseudomonadati</taxon>
        <taxon>Pseudomonadota</taxon>
        <taxon>Gammaproteobacteria</taxon>
        <taxon>Chromatiales</taxon>
        <taxon>Sedimenticolaceae</taxon>
        <taxon>Sedimenticola</taxon>
    </lineage>
</organism>
<dbReference type="Proteomes" id="UP000034410">
    <property type="component" value="Chromosome"/>
</dbReference>
<dbReference type="SMART" id="SM01322">
    <property type="entry name" value="YaeQ"/>
    <property type="match status" value="1"/>
</dbReference>
<dbReference type="RefSeq" id="WP_046859721.1">
    <property type="nucleotide sequence ID" value="NZ_CP011412.1"/>
</dbReference>
<dbReference type="AlphaFoldDB" id="A0A0F7JWC2"/>
<dbReference type="PATRIC" id="fig|1543721.4.peg.2286"/>
<dbReference type="PIRSF" id="PIRSF011484">
    <property type="entry name" value="YaeQ"/>
    <property type="match status" value="1"/>
</dbReference>
<dbReference type="KEGG" id="seds:AAY24_11030"/>
<keyword evidence="2" id="KW-1185">Reference proteome</keyword>
<dbReference type="InterPro" id="IPR038590">
    <property type="entry name" value="YaeQ_sf"/>
</dbReference>
<dbReference type="Gene3D" id="3.10.640.10">
    <property type="entry name" value="Restriction endonuclease-like alpha-beta roll domain"/>
    <property type="match status" value="1"/>
</dbReference>
<dbReference type="OrthoDB" id="5293309at2"/>
<dbReference type="InterPro" id="IPR009822">
    <property type="entry name" value="YaeQ"/>
</dbReference>
<dbReference type="PANTHER" id="PTHR38784:SF1">
    <property type="entry name" value="SUCROSE PHOSPHORYLASE"/>
    <property type="match status" value="1"/>
</dbReference>
<dbReference type="PANTHER" id="PTHR38784">
    <property type="entry name" value="SUCROSE PHOSPHORYLASE"/>
    <property type="match status" value="1"/>
</dbReference>
<accession>A0A0F7JWC2</accession>
<name>A0A0F7JWC2_9GAMM</name>
<evidence type="ECO:0000313" key="2">
    <source>
        <dbReference type="Proteomes" id="UP000034410"/>
    </source>
</evidence>